<feature type="compositionally biased region" description="Polar residues" evidence="1">
    <location>
        <begin position="147"/>
        <end position="160"/>
    </location>
</feature>
<comment type="caution">
    <text evidence="2">The sequence shown here is derived from an EMBL/GenBank/DDBJ whole genome shotgun (WGS) entry which is preliminary data.</text>
</comment>
<feature type="region of interest" description="Disordered" evidence="1">
    <location>
        <begin position="146"/>
        <end position="187"/>
    </location>
</feature>
<dbReference type="AlphaFoldDB" id="A0AAP0Q3Z3"/>
<keyword evidence="3" id="KW-1185">Reference proteome</keyword>
<name>A0AAP0Q3Z3_9MAGN</name>
<evidence type="ECO:0000313" key="3">
    <source>
        <dbReference type="Proteomes" id="UP001419268"/>
    </source>
</evidence>
<gene>
    <name evidence="2" type="ORF">Scep_001656</name>
</gene>
<sequence length="187" mass="20952">MILVPRRATVLAGKLRRLLIGNQRSLDEKLMTLMRDPEHMPQMYKGGNCLFTRPPCLQQNLLHRIQAKKIGNKLLRKKIPLNKKVKKRMHQEMEMKKMKVKRVRWAVDVVTAWKAFPSSEGDKASALKMADEVLKHLAVIGAPGLSGTPTSSATQSQHLSNLGDGGLSKRKGKAPSTSQWPVKKSKN</sequence>
<evidence type="ECO:0000256" key="1">
    <source>
        <dbReference type="SAM" id="MobiDB-lite"/>
    </source>
</evidence>
<accession>A0AAP0Q3Z3</accession>
<organism evidence="2 3">
    <name type="scientific">Stephania cephalantha</name>
    <dbReference type="NCBI Taxonomy" id="152367"/>
    <lineage>
        <taxon>Eukaryota</taxon>
        <taxon>Viridiplantae</taxon>
        <taxon>Streptophyta</taxon>
        <taxon>Embryophyta</taxon>
        <taxon>Tracheophyta</taxon>
        <taxon>Spermatophyta</taxon>
        <taxon>Magnoliopsida</taxon>
        <taxon>Ranunculales</taxon>
        <taxon>Menispermaceae</taxon>
        <taxon>Menispermoideae</taxon>
        <taxon>Cissampelideae</taxon>
        <taxon>Stephania</taxon>
    </lineage>
</organism>
<reference evidence="2 3" key="1">
    <citation type="submission" date="2024-01" db="EMBL/GenBank/DDBJ databases">
        <title>Genome assemblies of Stephania.</title>
        <authorList>
            <person name="Yang L."/>
        </authorList>
    </citation>
    <scope>NUCLEOTIDE SEQUENCE [LARGE SCALE GENOMIC DNA]</scope>
    <source>
        <strain evidence="2">JXDWG</strain>
        <tissue evidence="2">Leaf</tissue>
    </source>
</reference>
<proteinExistence type="predicted"/>
<evidence type="ECO:0000313" key="2">
    <source>
        <dbReference type="EMBL" id="KAK9166465.1"/>
    </source>
</evidence>
<dbReference type="EMBL" id="JBBNAG010000001">
    <property type="protein sequence ID" value="KAK9166465.1"/>
    <property type="molecule type" value="Genomic_DNA"/>
</dbReference>
<dbReference type="Proteomes" id="UP001419268">
    <property type="component" value="Unassembled WGS sequence"/>
</dbReference>
<protein>
    <submittedName>
        <fullName evidence="2">Uncharacterized protein</fullName>
    </submittedName>
</protein>